<evidence type="ECO:0000313" key="3">
    <source>
        <dbReference type="Proteomes" id="UP001054945"/>
    </source>
</evidence>
<dbReference type="EMBL" id="BPLR01019100">
    <property type="protein sequence ID" value="GIZ04540.1"/>
    <property type="molecule type" value="Genomic_DNA"/>
</dbReference>
<evidence type="ECO:0000256" key="1">
    <source>
        <dbReference type="SAM" id="MobiDB-lite"/>
    </source>
</evidence>
<organism evidence="2 3">
    <name type="scientific">Caerostris extrusa</name>
    <name type="common">Bark spider</name>
    <name type="synonym">Caerostris bankana</name>
    <dbReference type="NCBI Taxonomy" id="172846"/>
    <lineage>
        <taxon>Eukaryota</taxon>
        <taxon>Metazoa</taxon>
        <taxon>Ecdysozoa</taxon>
        <taxon>Arthropoda</taxon>
        <taxon>Chelicerata</taxon>
        <taxon>Arachnida</taxon>
        <taxon>Araneae</taxon>
        <taxon>Araneomorphae</taxon>
        <taxon>Entelegynae</taxon>
        <taxon>Araneoidea</taxon>
        <taxon>Araneidae</taxon>
        <taxon>Caerostris</taxon>
    </lineage>
</organism>
<evidence type="ECO:0000313" key="2">
    <source>
        <dbReference type="EMBL" id="GIZ04540.1"/>
    </source>
</evidence>
<accession>A0AAV4YE98</accession>
<keyword evidence="3" id="KW-1185">Reference proteome</keyword>
<name>A0AAV4YE98_CAEEX</name>
<sequence>MKHRDPSKLQGSVTPEGNRNGTKIYRFWRRRPSEKEEDCQFGAPKLKKSSITFWVSCWASELKVNAKSVKRVQIGPPCFPKDWNDKSLSQKVHLPS</sequence>
<proteinExistence type="predicted"/>
<protein>
    <submittedName>
        <fullName evidence="2">Uncharacterized protein</fullName>
    </submittedName>
</protein>
<feature type="region of interest" description="Disordered" evidence="1">
    <location>
        <begin position="1"/>
        <end position="27"/>
    </location>
</feature>
<gene>
    <name evidence="2" type="ORF">CEXT_653891</name>
</gene>
<comment type="caution">
    <text evidence="2">The sequence shown here is derived from an EMBL/GenBank/DDBJ whole genome shotgun (WGS) entry which is preliminary data.</text>
</comment>
<reference evidence="2 3" key="1">
    <citation type="submission" date="2021-06" db="EMBL/GenBank/DDBJ databases">
        <title>Caerostris extrusa draft genome.</title>
        <authorList>
            <person name="Kono N."/>
            <person name="Arakawa K."/>
        </authorList>
    </citation>
    <scope>NUCLEOTIDE SEQUENCE [LARGE SCALE GENOMIC DNA]</scope>
</reference>
<feature type="compositionally biased region" description="Polar residues" evidence="1">
    <location>
        <begin position="9"/>
        <end position="21"/>
    </location>
</feature>
<dbReference type="AlphaFoldDB" id="A0AAV4YE98"/>
<dbReference type="Proteomes" id="UP001054945">
    <property type="component" value="Unassembled WGS sequence"/>
</dbReference>